<comment type="caution">
    <text evidence="2">The sequence shown here is derived from an EMBL/GenBank/DDBJ whole genome shotgun (WGS) entry which is preliminary data.</text>
</comment>
<keyword evidence="3" id="KW-1185">Reference proteome</keyword>
<sequence length="340" mass="38884">MNMLVIGVWDDKKEAFEFTLNHTTGFVEINCFAVVSLGIGMFLQACVSTYSLLCSRGIGTWDSSLLANAKAIASQREEFGKDYTISKVPNREVQGSLLEIAPQIHLVRRLIWFFVGFFMLWSLGHGIYIATQGYDMDNVVGWSRDIQQYWQFYGGVWMGFTRLFKTPPYWLGILIQTILQSFITFALHCVELLFKISRDEASWRSLQSTGSQIDAPILSNIQWQTFLMMGFKAVVQWVFGYAFTADETFNIALLPVIALMTLFICLMIYSEYMIKRKPRGTLPATYGNFKRALEVVDEWNHQVMFWGDKGEFDGQMRLAGTAGRRLADLNPGMTYVCLHN</sequence>
<reference evidence="2" key="1">
    <citation type="submission" date="2022-11" db="EMBL/GenBank/DDBJ databases">
        <authorList>
            <person name="Petersen C."/>
        </authorList>
    </citation>
    <scope>NUCLEOTIDE SEQUENCE</scope>
    <source>
        <strain evidence="2">IBT 23319</strain>
    </source>
</reference>
<dbReference type="RefSeq" id="XP_056496171.1">
    <property type="nucleotide sequence ID" value="XM_056649040.1"/>
</dbReference>
<dbReference type="EMBL" id="JAPQKT010000009">
    <property type="protein sequence ID" value="KAJ5221248.1"/>
    <property type="molecule type" value="Genomic_DNA"/>
</dbReference>
<evidence type="ECO:0000313" key="2">
    <source>
        <dbReference type="EMBL" id="KAJ5221248.1"/>
    </source>
</evidence>
<feature type="transmembrane region" description="Helical" evidence="1">
    <location>
        <begin position="249"/>
        <end position="269"/>
    </location>
</feature>
<keyword evidence="1" id="KW-0812">Transmembrane</keyword>
<name>A0A9W9NK48_PENCI</name>
<feature type="transmembrane region" description="Helical" evidence="1">
    <location>
        <begin position="110"/>
        <end position="130"/>
    </location>
</feature>
<keyword evidence="1" id="KW-0472">Membrane</keyword>
<dbReference type="AlphaFoldDB" id="A0A9W9NK48"/>
<protein>
    <submittedName>
        <fullName evidence="2">Uncharacterized protein</fullName>
    </submittedName>
</protein>
<organism evidence="2 3">
    <name type="scientific">Penicillium citrinum</name>
    <dbReference type="NCBI Taxonomy" id="5077"/>
    <lineage>
        <taxon>Eukaryota</taxon>
        <taxon>Fungi</taxon>
        <taxon>Dikarya</taxon>
        <taxon>Ascomycota</taxon>
        <taxon>Pezizomycotina</taxon>
        <taxon>Eurotiomycetes</taxon>
        <taxon>Eurotiomycetidae</taxon>
        <taxon>Eurotiales</taxon>
        <taxon>Aspergillaceae</taxon>
        <taxon>Penicillium</taxon>
    </lineage>
</organism>
<reference evidence="2" key="2">
    <citation type="journal article" date="2023" name="IMA Fungus">
        <title>Comparative genomic study of the Penicillium genus elucidates a diverse pangenome and 15 lateral gene transfer events.</title>
        <authorList>
            <person name="Petersen C."/>
            <person name="Sorensen T."/>
            <person name="Nielsen M.R."/>
            <person name="Sondergaard T.E."/>
            <person name="Sorensen J.L."/>
            <person name="Fitzpatrick D.A."/>
            <person name="Frisvad J.C."/>
            <person name="Nielsen K.L."/>
        </authorList>
    </citation>
    <scope>NUCLEOTIDE SEQUENCE</scope>
    <source>
        <strain evidence="2">IBT 23319</strain>
    </source>
</reference>
<keyword evidence="1" id="KW-1133">Transmembrane helix</keyword>
<accession>A0A9W9NK48</accession>
<feature type="transmembrane region" description="Helical" evidence="1">
    <location>
        <begin position="226"/>
        <end position="243"/>
    </location>
</feature>
<dbReference type="OrthoDB" id="2688021at2759"/>
<proteinExistence type="predicted"/>
<gene>
    <name evidence="2" type="ORF">N7469_010135</name>
</gene>
<dbReference type="Proteomes" id="UP001147733">
    <property type="component" value="Unassembled WGS sequence"/>
</dbReference>
<feature type="transmembrane region" description="Helical" evidence="1">
    <location>
        <begin position="169"/>
        <end position="194"/>
    </location>
</feature>
<dbReference type="GeneID" id="81388207"/>
<evidence type="ECO:0000256" key="1">
    <source>
        <dbReference type="SAM" id="Phobius"/>
    </source>
</evidence>
<evidence type="ECO:0000313" key="3">
    <source>
        <dbReference type="Proteomes" id="UP001147733"/>
    </source>
</evidence>
<feature type="transmembrane region" description="Helical" evidence="1">
    <location>
        <begin position="32"/>
        <end position="53"/>
    </location>
</feature>